<sequence>MPTITTARRTQSIRSGALMGTSLTPSGDATAASSADAAIDRMHRHREALKRNANDATRVLSSVAEEVRAHAVLLPQEVAADIVKRAQTKRLLSGRPEVQNVVAALLAYATQGLDTLRSARSRIRKIVGYAIAKDVTIADLTKQHGGFWAIYGAASGGGEVTPSAAGRRVTVFLSQELEDRAAAQRSVIQLVPNAGRYEAREVLLITGVDGPSSLPAGSPLLAGPAAGCVGTEPQLDAHCGGGNDTSDPTGRVDLVAPGAADRGAGWEAIATGRSNGEPPDGSAAMPEGSLDDSAARPEVDLLTAAGEGALADGIDSAEDPSEAVRARFLGRRFIVGPLMAHPEQFAELERCAEGERLRLRGSTRSRLVWTAHTITPLLARVIQQHGARLVRDDELGAAG</sequence>
<evidence type="ECO:0000313" key="2">
    <source>
        <dbReference type="EMBL" id="MBP0447761.1"/>
    </source>
</evidence>
<comment type="caution">
    <text evidence="2">The sequence shown here is derived from an EMBL/GenBank/DDBJ whole genome shotgun (WGS) entry which is preliminary data.</text>
</comment>
<accession>A0ABS4ALL2</accession>
<gene>
    <name evidence="2" type="ORF">J8J14_23725</name>
</gene>
<dbReference type="EMBL" id="JAGIZB010000056">
    <property type="protein sequence ID" value="MBP0447761.1"/>
    <property type="molecule type" value="Genomic_DNA"/>
</dbReference>
<protein>
    <submittedName>
        <fullName evidence="2">Uncharacterized protein</fullName>
    </submittedName>
</protein>
<name>A0ABS4ALL2_9PROT</name>
<keyword evidence="3" id="KW-1185">Reference proteome</keyword>
<feature type="region of interest" description="Disordered" evidence="1">
    <location>
        <begin position="271"/>
        <end position="292"/>
    </location>
</feature>
<evidence type="ECO:0000313" key="3">
    <source>
        <dbReference type="Proteomes" id="UP000681594"/>
    </source>
</evidence>
<reference evidence="2 3" key="1">
    <citation type="submission" date="2021-03" db="EMBL/GenBank/DDBJ databases">
        <authorList>
            <person name="So Y."/>
        </authorList>
    </citation>
    <scope>NUCLEOTIDE SEQUENCE [LARGE SCALE GENOMIC DNA]</scope>
    <source>
        <strain evidence="2 3">SSH11</strain>
    </source>
</reference>
<evidence type="ECO:0000256" key="1">
    <source>
        <dbReference type="SAM" id="MobiDB-lite"/>
    </source>
</evidence>
<dbReference type="Proteomes" id="UP000681594">
    <property type="component" value="Unassembled WGS sequence"/>
</dbReference>
<organism evidence="2 3">
    <name type="scientific">Pararoseomonas baculiformis</name>
    <dbReference type="NCBI Taxonomy" id="2820812"/>
    <lineage>
        <taxon>Bacteria</taxon>
        <taxon>Pseudomonadati</taxon>
        <taxon>Pseudomonadota</taxon>
        <taxon>Alphaproteobacteria</taxon>
        <taxon>Acetobacterales</taxon>
        <taxon>Acetobacteraceae</taxon>
        <taxon>Pararoseomonas</taxon>
    </lineage>
</organism>
<proteinExistence type="predicted"/>